<dbReference type="PANTHER" id="PTHR43771">
    <property type="entry name" value="PHOSPHOMANNOMUTASE"/>
    <property type="match status" value="1"/>
</dbReference>
<proteinExistence type="inferred from homology"/>
<dbReference type="InterPro" id="IPR005845">
    <property type="entry name" value="A-D-PHexomutase_a/b/a-II"/>
</dbReference>
<dbReference type="GO" id="GO:0005975">
    <property type="term" value="P:carbohydrate metabolic process"/>
    <property type="evidence" value="ECO:0007669"/>
    <property type="project" value="InterPro"/>
</dbReference>
<sequence length="795" mass="83963">MTEQDTAAPAKGKLGMAGGAIKPLMPVVAVVCGLLALWLAWSGWVQYQAQSRESTITKSRDQAARQISESVAKELAELDTRLKSPAVQAALAQGNLPGAATALRQGWPGAEASEIFADGFEAEYSALPKLGFGKVGVAETAIAENKAVAAIVRDGGGPRLAVAAPANNGPVRVGVAYVRLPLDRATGPITRGNVRDDSYLALRQGSYSVVERGDKELANGAEVLATPVKGTSWRIAAGLPDAGNAPFGLGAMPCWVAALGFAVLGWLALRAGRKPAVAVAAEDEAEAQTLEQMQSNAPASAPAAAVVVAPVVSAAAVPIGDAPKPRAVDPVAPAGQVLIDKSIFRAYDIRGIVGKTLDAGVAELIGQSIGSLMTERGLHDIIVGRDGRLSGPDMIDGLVRGLRKTGRNVVDIGLAATPVVYFAAYQLRTGCCVAVTGSHNPPDYNGFKIVVGGETLSGKAIEDLYARIAEDRLHEAPTPGNVQHRDVSKDYIDRISSDVQLDRRLKVVVDAGNGVAGAIAPQVLAAIGAEVMPLYCEVDGTFPHHHPDPSEAHNLEDLVKMVKRLDADIGVAFDGDGDRLGVVTKDGHNIYPDRLLMLFASDVLERNPGAVIVYDVKCTGRLPGQILRHGGSPLMWKTGHSLIKAKMRETDAELAGEMSGHFFFKERWFGFDDGIYAAARLLEILASRSASPSEVLDALPDGVSTPEIKVPAPNDDPHSFVDLFKAKAKFEGGRLSSIDGLRADWPDGWGLVRASNTTPVLVMRFDGDSKESLARIQAAFREQLLAVRPDLVLPF</sequence>
<keyword evidence="7" id="KW-0479">Metal-binding</keyword>
<comment type="caution">
    <text evidence="15">The sequence shown here is derived from an EMBL/GenBank/DDBJ whole genome shotgun (WGS) entry which is preliminary data.</text>
</comment>
<gene>
    <name evidence="15" type="ORF">GN331_02290</name>
</gene>
<comment type="similarity">
    <text evidence="4">Belongs to the phosphohexose mutase family.</text>
</comment>
<dbReference type="Pfam" id="PF02879">
    <property type="entry name" value="PGM_PMM_II"/>
    <property type="match status" value="1"/>
</dbReference>
<dbReference type="EC" id="5.4.2.8" evidence="5"/>
<dbReference type="SUPFAM" id="SSF53738">
    <property type="entry name" value="Phosphoglucomutase, first 3 domains"/>
    <property type="match status" value="3"/>
</dbReference>
<reference evidence="15 16" key="1">
    <citation type="submission" date="2019-12" db="EMBL/GenBank/DDBJ databases">
        <authorList>
            <person name="Xu J."/>
        </authorList>
    </citation>
    <scope>NUCLEOTIDE SEQUENCE [LARGE SCALE GENOMIC DNA]</scope>
    <source>
        <strain evidence="15 16">HX-5-24</strain>
    </source>
</reference>
<dbReference type="PRINTS" id="PR00509">
    <property type="entry name" value="PGMPMM"/>
</dbReference>
<comment type="pathway">
    <text evidence="3">Nucleotide-sugar biosynthesis; GDP-alpha-D-mannose biosynthesis; alpha-D-mannose 1-phosphate from D-fructose 6-phosphate: step 2/2.</text>
</comment>
<dbReference type="Proteomes" id="UP000479692">
    <property type="component" value="Unassembled WGS sequence"/>
</dbReference>
<evidence type="ECO:0000313" key="16">
    <source>
        <dbReference type="Proteomes" id="UP000479692"/>
    </source>
</evidence>
<dbReference type="GO" id="GO:0004615">
    <property type="term" value="F:phosphomannomutase activity"/>
    <property type="evidence" value="ECO:0007669"/>
    <property type="project" value="UniProtKB-EC"/>
</dbReference>
<evidence type="ECO:0000256" key="2">
    <source>
        <dbReference type="ARBA" id="ARBA00001946"/>
    </source>
</evidence>
<feature type="transmembrane region" description="Helical" evidence="10">
    <location>
        <begin position="24"/>
        <end position="44"/>
    </location>
</feature>
<dbReference type="InterPro" id="IPR005846">
    <property type="entry name" value="A-D-PHexomutase_a/b/a-III"/>
</dbReference>
<dbReference type="InterPro" id="IPR005843">
    <property type="entry name" value="A-D-PHexomutase_C"/>
</dbReference>
<dbReference type="RefSeq" id="WP_156639944.1">
    <property type="nucleotide sequence ID" value="NZ_WOXT01000001.1"/>
</dbReference>
<dbReference type="Pfam" id="PF02880">
    <property type="entry name" value="PGM_PMM_III"/>
    <property type="match status" value="1"/>
</dbReference>
<dbReference type="InterPro" id="IPR005844">
    <property type="entry name" value="A-D-PHexomutase_a/b/a-I"/>
</dbReference>
<protein>
    <recommendedName>
        <fullName evidence="5">phosphomannomutase</fullName>
        <ecNumber evidence="5">5.4.2.8</ecNumber>
    </recommendedName>
</protein>
<dbReference type="Gene3D" id="3.30.310.50">
    <property type="entry name" value="Alpha-D-phosphohexomutase, C-terminal domain"/>
    <property type="match status" value="1"/>
</dbReference>
<evidence type="ECO:0000313" key="15">
    <source>
        <dbReference type="EMBL" id="MUV13027.1"/>
    </source>
</evidence>
<evidence type="ECO:0000256" key="1">
    <source>
        <dbReference type="ARBA" id="ARBA00000586"/>
    </source>
</evidence>
<evidence type="ECO:0000259" key="11">
    <source>
        <dbReference type="Pfam" id="PF00408"/>
    </source>
</evidence>
<dbReference type="Pfam" id="PF02878">
    <property type="entry name" value="PGM_PMM_I"/>
    <property type="match status" value="1"/>
</dbReference>
<comment type="catalytic activity">
    <reaction evidence="1">
        <text>alpha-D-mannose 1-phosphate = D-mannose 6-phosphate</text>
        <dbReference type="Rhea" id="RHEA:11140"/>
        <dbReference type="ChEBI" id="CHEBI:58409"/>
        <dbReference type="ChEBI" id="CHEBI:58735"/>
        <dbReference type="EC" id="5.4.2.8"/>
    </reaction>
</comment>
<evidence type="ECO:0000256" key="5">
    <source>
        <dbReference type="ARBA" id="ARBA00012730"/>
    </source>
</evidence>
<dbReference type="EMBL" id="WOXT01000001">
    <property type="protein sequence ID" value="MUV13027.1"/>
    <property type="molecule type" value="Genomic_DNA"/>
</dbReference>
<dbReference type="Gene3D" id="3.40.120.10">
    <property type="entry name" value="Alpha-D-Glucose-1,6-Bisphosphate, subunit A, domain 3"/>
    <property type="match status" value="3"/>
</dbReference>
<keyword evidence="10" id="KW-0472">Membrane</keyword>
<organism evidence="15 16">
    <name type="scientific">Noviluteimonas gilva</name>
    <dbReference type="NCBI Taxonomy" id="2682097"/>
    <lineage>
        <taxon>Bacteria</taxon>
        <taxon>Pseudomonadati</taxon>
        <taxon>Pseudomonadota</taxon>
        <taxon>Gammaproteobacteria</taxon>
        <taxon>Lysobacterales</taxon>
        <taxon>Lysobacteraceae</taxon>
        <taxon>Noviluteimonas</taxon>
    </lineage>
</organism>
<dbReference type="PANTHER" id="PTHR43771:SF2">
    <property type="entry name" value="PHOSPHOMANNOMUTASE_PHOSPHOGLUCOMUTASE"/>
    <property type="match status" value="1"/>
</dbReference>
<feature type="domain" description="Alpha-D-phosphohexomutase alpha/beta/alpha" evidence="13">
    <location>
        <begin position="490"/>
        <end position="587"/>
    </location>
</feature>
<evidence type="ECO:0000259" key="14">
    <source>
        <dbReference type="Pfam" id="PF02880"/>
    </source>
</evidence>
<feature type="domain" description="Alpha-D-phosphohexomutase alpha/beta/alpha" evidence="14">
    <location>
        <begin position="592"/>
        <end position="700"/>
    </location>
</feature>
<evidence type="ECO:0000256" key="10">
    <source>
        <dbReference type="SAM" id="Phobius"/>
    </source>
</evidence>
<evidence type="ECO:0000256" key="4">
    <source>
        <dbReference type="ARBA" id="ARBA00010231"/>
    </source>
</evidence>
<feature type="domain" description="Alpha-D-phosphohexomutase C-terminal" evidence="11">
    <location>
        <begin position="707"/>
        <end position="782"/>
    </location>
</feature>
<keyword evidence="8" id="KW-0460">Magnesium</keyword>
<dbReference type="InterPro" id="IPR005841">
    <property type="entry name" value="Alpha-D-phosphohexomutase_SF"/>
</dbReference>
<feature type="domain" description="Alpha-D-phosphohexomutase alpha/beta/alpha" evidence="12">
    <location>
        <begin position="342"/>
        <end position="471"/>
    </location>
</feature>
<evidence type="ECO:0000259" key="13">
    <source>
        <dbReference type="Pfam" id="PF02879"/>
    </source>
</evidence>
<evidence type="ECO:0000256" key="8">
    <source>
        <dbReference type="ARBA" id="ARBA00022842"/>
    </source>
</evidence>
<accession>A0A7C9MKT4</accession>
<dbReference type="InterPro" id="IPR016055">
    <property type="entry name" value="A-D-PHexomutase_a/b/a-I/II/III"/>
</dbReference>
<evidence type="ECO:0000256" key="6">
    <source>
        <dbReference type="ARBA" id="ARBA00022553"/>
    </source>
</evidence>
<keyword evidence="10" id="KW-0812">Transmembrane</keyword>
<dbReference type="AlphaFoldDB" id="A0A7C9MKT4"/>
<keyword evidence="10" id="KW-1133">Transmembrane helix</keyword>
<dbReference type="GO" id="GO:0046872">
    <property type="term" value="F:metal ion binding"/>
    <property type="evidence" value="ECO:0007669"/>
    <property type="project" value="UniProtKB-KW"/>
</dbReference>
<dbReference type="SUPFAM" id="SSF55957">
    <property type="entry name" value="Phosphoglucomutase, C-terminal domain"/>
    <property type="match status" value="1"/>
</dbReference>
<evidence type="ECO:0000259" key="12">
    <source>
        <dbReference type="Pfam" id="PF02878"/>
    </source>
</evidence>
<comment type="cofactor">
    <cofactor evidence="2">
        <name>Mg(2+)</name>
        <dbReference type="ChEBI" id="CHEBI:18420"/>
    </cofactor>
</comment>
<keyword evidence="9" id="KW-0413">Isomerase</keyword>
<dbReference type="Pfam" id="PF00408">
    <property type="entry name" value="PGM_PMM_IV"/>
    <property type="match status" value="1"/>
</dbReference>
<keyword evidence="6" id="KW-0597">Phosphoprotein</keyword>
<feature type="transmembrane region" description="Helical" evidence="10">
    <location>
        <begin position="247"/>
        <end position="269"/>
    </location>
</feature>
<dbReference type="CDD" id="cd03089">
    <property type="entry name" value="PMM_PGM"/>
    <property type="match status" value="1"/>
</dbReference>
<name>A0A7C9MKT4_9GAMM</name>
<evidence type="ECO:0000256" key="3">
    <source>
        <dbReference type="ARBA" id="ARBA00004699"/>
    </source>
</evidence>
<evidence type="ECO:0000256" key="7">
    <source>
        <dbReference type="ARBA" id="ARBA00022723"/>
    </source>
</evidence>
<keyword evidence="16" id="KW-1185">Reference proteome</keyword>
<dbReference type="InterPro" id="IPR036900">
    <property type="entry name" value="A-D-PHexomutase_C_sf"/>
</dbReference>
<evidence type="ECO:0000256" key="9">
    <source>
        <dbReference type="ARBA" id="ARBA00023235"/>
    </source>
</evidence>